<name>E6PFD2_9ZZZZ</name>
<gene>
    <name evidence="1" type="ORF">CARN1_0343</name>
</gene>
<proteinExistence type="predicted"/>
<organism evidence="1">
    <name type="scientific">mine drainage metagenome</name>
    <dbReference type="NCBI Taxonomy" id="410659"/>
    <lineage>
        <taxon>unclassified sequences</taxon>
        <taxon>metagenomes</taxon>
        <taxon>ecological metagenomes</taxon>
    </lineage>
</organism>
<sequence>MKRLLSLALVTSLAACGGGGGATGALPTGSTPLAAGKSLVKITLAVPQAQLQVHRRSPKYIAPTTKGFGFDFATTSSALNPAQPTIAVNFSNLAAPSIAVDTYGGSSVTCTNNPDGSATCAFNLTVPTSTTPYILQVSTFDTAPSATGAIFNGADLLSQQTFTNVSVAAGTPTAPLALVLDGVPASTEVVPLPNQVHLQANGGGYTIVGMVPVQAYIYALDRDGNVIVGDGAPQICVQSPVDTATSAPYIAVSVSSPGTGPAGETCDNAPTTTPIWTLQTKNWSATPLNLTLNAVAGGPSPNGGSGAAATSTVSLSEEQELWVTMPAMSGTQDIQGYAFSTGTPPSIISSDLGIIPSSSATIYGYGGMAIDPSGNLWLAPNNGTNDYLCVSQPQTGALAIPQASCSAETYAGGGSFGISIATTTIGGQPFAFILDASSPQQVTSYPLQVPSPPTSASTVQSFSASTLFTGTNSGLTADFNTMPSLAIAPATLAAPAADSLWIDGYPSSGANLYLAGISLSASAAPSLATSGATSITPELTGNQFLGPADNMSIDDAGHIFVAENEYNPTLFTAQEDIFGFQIHSGPPLSVTAIGSGFIPASNPNGGTQHSMAVTYQGTILESYQTGSTRGFYELSEPSSGPITAIQSILNDPVLGSASGIVVTP</sequence>
<comment type="caution">
    <text evidence="1">The sequence shown here is derived from an EMBL/GenBank/DDBJ whole genome shotgun (WGS) entry which is preliminary data.</text>
</comment>
<dbReference type="AlphaFoldDB" id="E6PFD2"/>
<evidence type="ECO:0000313" key="1">
    <source>
        <dbReference type="EMBL" id="CBH75168.1"/>
    </source>
</evidence>
<dbReference type="PROSITE" id="PS51257">
    <property type="entry name" value="PROKAR_LIPOPROTEIN"/>
    <property type="match status" value="1"/>
</dbReference>
<accession>E6PFD2</accession>
<dbReference type="EMBL" id="CABL01000005">
    <property type="protein sequence ID" value="CBH75168.1"/>
    <property type="molecule type" value="Genomic_DNA"/>
</dbReference>
<reference evidence="1" key="1">
    <citation type="submission" date="2009-10" db="EMBL/GenBank/DDBJ databases">
        <title>Diversity of trophic interactions inside an arsenic-rich microbial ecosystem.</title>
        <authorList>
            <person name="Bertin P.N."/>
            <person name="Heinrich-Salmeron A."/>
            <person name="Pelletier E."/>
            <person name="Goulhen-Chollet F."/>
            <person name="Arsene-Ploetze F."/>
            <person name="Gallien S."/>
            <person name="Calteau A."/>
            <person name="Vallenet D."/>
            <person name="Casiot C."/>
            <person name="Chane-Woon-Ming B."/>
            <person name="Giloteaux L."/>
            <person name="Barakat M."/>
            <person name="Bonnefoy V."/>
            <person name="Bruneel O."/>
            <person name="Chandler M."/>
            <person name="Cleiss J."/>
            <person name="Duran R."/>
            <person name="Elbaz-Poulichet F."/>
            <person name="Fonknechten N."/>
            <person name="Lauga B."/>
            <person name="Mornico D."/>
            <person name="Ortet P."/>
            <person name="Schaeffer C."/>
            <person name="Siguier P."/>
            <person name="Alexander Thil Smith A."/>
            <person name="Van Dorsselaer A."/>
            <person name="Weissenbach J."/>
            <person name="Medigue C."/>
            <person name="Le Paslier D."/>
        </authorList>
    </citation>
    <scope>NUCLEOTIDE SEQUENCE</scope>
</reference>
<protein>
    <submittedName>
        <fullName evidence="1">Uncharacterized protein</fullName>
    </submittedName>
</protein>